<feature type="compositionally biased region" description="Basic residues" evidence="1">
    <location>
        <begin position="7"/>
        <end position="16"/>
    </location>
</feature>
<comment type="caution">
    <text evidence="2">The sequence shown here is derived from an EMBL/GenBank/DDBJ whole genome shotgun (WGS) entry which is preliminary data.</text>
</comment>
<name>A0ABR2ABQ4_9ROSI</name>
<feature type="compositionally biased region" description="Basic and acidic residues" evidence="1">
    <location>
        <begin position="71"/>
        <end position="85"/>
    </location>
</feature>
<feature type="region of interest" description="Disordered" evidence="1">
    <location>
        <begin position="71"/>
        <end position="107"/>
    </location>
</feature>
<keyword evidence="3" id="KW-1185">Reference proteome</keyword>
<proteinExistence type="predicted"/>
<evidence type="ECO:0000256" key="1">
    <source>
        <dbReference type="SAM" id="MobiDB-lite"/>
    </source>
</evidence>
<evidence type="ECO:0000313" key="2">
    <source>
        <dbReference type="EMBL" id="KAK8490515.1"/>
    </source>
</evidence>
<dbReference type="EMBL" id="JBBPBN010000279">
    <property type="protein sequence ID" value="KAK8490515.1"/>
    <property type="molecule type" value="Genomic_DNA"/>
</dbReference>
<dbReference type="Proteomes" id="UP001396334">
    <property type="component" value="Unassembled WGS sequence"/>
</dbReference>
<accession>A0ABR2ABQ4</accession>
<organism evidence="2 3">
    <name type="scientific">Hibiscus sabdariffa</name>
    <name type="common">roselle</name>
    <dbReference type="NCBI Taxonomy" id="183260"/>
    <lineage>
        <taxon>Eukaryota</taxon>
        <taxon>Viridiplantae</taxon>
        <taxon>Streptophyta</taxon>
        <taxon>Embryophyta</taxon>
        <taxon>Tracheophyta</taxon>
        <taxon>Spermatophyta</taxon>
        <taxon>Magnoliopsida</taxon>
        <taxon>eudicotyledons</taxon>
        <taxon>Gunneridae</taxon>
        <taxon>Pentapetalae</taxon>
        <taxon>rosids</taxon>
        <taxon>malvids</taxon>
        <taxon>Malvales</taxon>
        <taxon>Malvaceae</taxon>
        <taxon>Malvoideae</taxon>
        <taxon>Hibiscus</taxon>
    </lineage>
</organism>
<protein>
    <submittedName>
        <fullName evidence="2">Uncharacterized protein</fullName>
    </submittedName>
</protein>
<gene>
    <name evidence="2" type="ORF">V6N11_055743</name>
</gene>
<sequence length="107" mass="12098">MSDKGRHSPLKTKSFLRFHTCQRKEGKKHDEGGGAGTKSSRGFDVHGNPVVQRGPEEILMFHLWNDRLPKKSAQEDSHAEYEESSRYNNRNSNKTGQMIGHAAPSQH</sequence>
<evidence type="ECO:0000313" key="3">
    <source>
        <dbReference type="Proteomes" id="UP001396334"/>
    </source>
</evidence>
<feature type="region of interest" description="Disordered" evidence="1">
    <location>
        <begin position="1"/>
        <end position="50"/>
    </location>
</feature>
<reference evidence="2 3" key="1">
    <citation type="journal article" date="2024" name="G3 (Bethesda)">
        <title>Genome assembly of Hibiscus sabdariffa L. provides insights into metabolisms of medicinal natural products.</title>
        <authorList>
            <person name="Kim T."/>
        </authorList>
    </citation>
    <scope>NUCLEOTIDE SEQUENCE [LARGE SCALE GENOMIC DNA]</scope>
    <source>
        <strain evidence="2">TK-2024</strain>
        <tissue evidence="2">Old leaves</tissue>
    </source>
</reference>
<feature type="compositionally biased region" description="Basic and acidic residues" evidence="1">
    <location>
        <begin position="22"/>
        <end position="32"/>
    </location>
</feature>